<feature type="domain" description="Deoxynucleoside kinase" evidence="1">
    <location>
        <begin position="28"/>
        <end position="157"/>
    </location>
</feature>
<dbReference type="Gene3D" id="3.40.50.300">
    <property type="entry name" value="P-loop containing nucleotide triphosphate hydrolases"/>
    <property type="match status" value="1"/>
</dbReference>
<proteinExistence type="predicted"/>
<dbReference type="Pfam" id="PF01712">
    <property type="entry name" value="dNK"/>
    <property type="match status" value="1"/>
</dbReference>
<dbReference type="InterPro" id="IPR050566">
    <property type="entry name" value="Deoxyribonucleoside_kinase"/>
</dbReference>
<dbReference type="PANTHER" id="PTHR10513:SF24">
    <property type="entry name" value="THYMIDINE KINASE 2, MITOCHONDRIAL"/>
    <property type="match status" value="1"/>
</dbReference>
<dbReference type="SUPFAM" id="SSF52540">
    <property type="entry name" value="P-loop containing nucleoside triphosphate hydrolases"/>
    <property type="match status" value="1"/>
</dbReference>
<evidence type="ECO:0000259" key="1">
    <source>
        <dbReference type="Pfam" id="PF01712"/>
    </source>
</evidence>
<name>A0ABR4QAN3_9CEST</name>
<keyword evidence="3" id="KW-1185">Reference proteome</keyword>
<sequence>MWKTRQSITGSGRKLEVEWWRFLTVAKESFYDNPCRWNTPFRAQLLVTLANQHSAPRTSKVCLIERSIYSNRYVFTEVNRQNGVITDGDCEVIDEYFKWSCQLPIFKLDLIVYLRSPPEICEKRIRIRQRKGEDSMSIEFLREVHRLHEEWLLGKTQSFVLLQLLFSILLDPWTMLLQRQVKDGQNKLESKATELGVDAWTRSCPDVETIEDALCRCSKPSRRDNEVAPSAITLPPALNHLIIVIFCSQAAVQRPFRLILLLLLHLLMLASSGHPLQL</sequence>
<accession>A0ABR4QAN3</accession>
<dbReference type="InterPro" id="IPR027417">
    <property type="entry name" value="P-loop_NTPase"/>
</dbReference>
<protein>
    <submittedName>
        <fullName evidence="2">Deoxynucleoside kinase</fullName>
    </submittedName>
</protein>
<reference evidence="2 3" key="1">
    <citation type="journal article" date="2022" name="Front. Cell. Infect. Microbiol.">
        <title>The Genomes of Two Strains of Taenia crassiceps the Animal Model for the Study of Human Cysticercosis.</title>
        <authorList>
            <person name="Bobes R.J."/>
            <person name="Estrada K."/>
            <person name="Rios-Valencia D.G."/>
            <person name="Calderon-Gallegos A."/>
            <person name="de la Torre P."/>
            <person name="Carrero J.C."/>
            <person name="Sanchez-Flores A."/>
            <person name="Laclette J.P."/>
        </authorList>
    </citation>
    <scope>NUCLEOTIDE SEQUENCE [LARGE SCALE GENOMIC DNA]</scope>
    <source>
        <strain evidence="2">WFUcys</strain>
    </source>
</reference>
<dbReference type="GO" id="GO:0016301">
    <property type="term" value="F:kinase activity"/>
    <property type="evidence" value="ECO:0007669"/>
    <property type="project" value="UniProtKB-KW"/>
</dbReference>
<keyword evidence="2" id="KW-0418">Kinase</keyword>
<dbReference type="EMBL" id="JAKROA010000005">
    <property type="protein sequence ID" value="KAL5106633.1"/>
    <property type="molecule type" value="Genomic_DNA"/>
</dbReference>
<comment type="caution">
    <text evidence="2">The sequence shown here is derived from an EMBL/GenBank/DDBJ whole genome shotgun (WGS) entry which is preliminary data.</text>
</comment>
<keyword evidence="2" id="KW-0808">Transferase</keyword>
<dbReference type="Proteomes" id="UP001651158">
    <property type="component" value="Unassembled WGS sequence"/>
</dbReference>
<evidence type="ECO:0000313" key="2">
    <source>
        <dbReference type="EMBL" id="KAL5106633.1"/>
    </source>
</evidence>
<evidence type="ECO:0000313" key="3">
    <source>
        <dbReference type="Proteomes" id="UP001651158"/>
    </source>
</evidence>
<organism evidence="2 3">
    <name type="scientific">Taenia crassiceps</name>
    <dbReference type="NCBI Taxonomy" id="6207"/>
    <lineage>
        <taxon>Eukaryota</taxon>
        <taxon>Metazoa</taxon>
        <taxon>Spiralia</taxon>
        <taxon>Lophotrochozoa</taxon>
        <taxon>Platyhelminthes</taxon>
        <taxon>Cestoda</taxon>
        <taxon>Eucestoda</taxon>
        <taxon>Cyclophyllidea</taxon>
        <taxon>Taeniidae</taxon>
        <taxon>Taenia</taxon>
    </lineage>
</organism>
<dbReference type="PANTHER" id="PTHR10513">
    <property type="entry name" value="DEOXYNUCLEOSIDE KINASE"/>
    <property type="match status" value="1"/>
</dbReference>
<dbReference type="InterPro" id="IPR031314">
    <property type="entry name" value="DNK_dom"/>
</dbReference>
<gene>
    <name evidence="2" type="ORF">TcWFU_002221</name>
</gene>